<dbReference type="InParanoid" id="H2Z449"/>
<evidence type="ECO:0000256" key="1">
    <source>
        <dbReference type="ARBA" id="ARBA00004323"/>
    </source>
</evidence>
<keyword evidence="7" id="KW-0472">Membrane</keyword>
<evidence type="ECO:0000256" key="5">
    <source>
        <dbReference type="ARBA" id="ARBA00022989"/>
    </source>
</evidence>
<dbReference type="HOGENOM" id="CLU_106532_0_0_1"/>
<dbReference type="PANTHER" id="PTHR12137">
    <property type="entry name" value="CARBOHYDRATE SULFOTRANSFERASE"/>
    <property type="match status" value="1"/>
</dbReference>
<organism evidence="10 11">
    <name type="scientific">Ciona savignyi</name>
    <name type="common">Pacific transparent sea squirt</name>
    <dbReference type="NCBI Taxonomy" id="51511"/>
    <lineage>
        <taxon>Eukaryota</taxon>
        <taxon>Metazoa</taxon>
        <taxon>Chordata</taxon>
        <taxon>Tunicata</taxon>
        <taxon>Ascidiacea</taxon>
        <taxon>Phlebobranchia</taxon>
        <taxon>Cionidae</taxon>
        <taxon>Ciona</taxon>
    </lineage>
</organism>
<dbReference type="Proteomes" id="UP000007875">
    <property type="component" value="Unassembled WGS sequence"/>
</dbReference>
<protein>
    <recommendedName>
        <fullName evidence="9">Carbohydrate sulfotransferase</fullName>
        <ecNumber evidence="9">2.8.2.-</ecNumber>
    </recommendedName>
</protein>
<evidence type="ECO:0000256" key="2">
    <source>
        <dbReference type="ARBA" id="ARBA00006339"/>
    </source>
</evidence>
<evidence type="ECO:0000256" key="8">
    <source>
        <dbReference type="ARBA" id="ARBA00023180"/>
    </source>
</evidence>
<dbReference type="GO" id="GO:0008146">
    <property type="term" value="F:sulfotransferase activity"/>
    <property type="evidence" value="ECO:0007669"/>
    <property type="project" value="InterPro"/>
</dbReference>
<evidence type="ECO:0000256" key="7">
    <source>
        <dbReference type="ARBA" id="ARBA00023136"/>
    </source>
</evidence>
<dbReference type="EC" id="2.8.2.-" evidence="9"/>
<evidence type="ECO:0000256" key="3">
    <source>
        <dbReference type="ARBA" id="ARBA00022679"/>
    </source>
</evidence>
<dbReference type="OMA" id="LMYCEIP"/>
<comment type="similarity">
    <text evidence="2 9">Belongs to the sulfotransferase 2 family.</text>
</comment>
<reference evidence="10" key="2">
    <citation type="submission" date="2025-08" db="UniProtKB">
        <authorList>
            <consortium name="Ensembl"/>
        </authorList>
    </citation>
    <scope>IDENTIFICATION</scope>
</reference>
<keyword evidence="6 9" id="KW-0333">Golgi apparatus</keyword>
<keyword evidence="9" id="KW-0735">Signal-anchor</keyword>
<evidence type="ECO:0000256" key="6">
    <source>
        <dbReference type="ARBA" id="ARBA00023034"/>
    </source>
</evidence>
<keyword evidence="9" id="KW-0119">Carbohydrate metabolism</keyword>
<keyword evidence="11" id="KW-1185">Reference proteome</keyword>
<dbReference type="Pfam" id="PF03567">
    <property type="entry name" value="Sulfotransfer_2"/>
    <property type="match status" value="1"/>
</dbReference>
<dbReference type="Ensembl" id="ENSCSAVT00000012504.1">
    <property type="protein sequence ID" value="ENSCSAVP00000012361.1"/>
    <property type="gene ID" value="ENSCSAVG00000007270.1"/>
</dbReference>
<evidence type="ECO:0000313" key="11">
    <source>
        <dbReference type="Proteomes" id="UP000007875"/>
    </source>
</evidence>
<keyword evidence="5" id="KW-1133">Transmembrane helix</keyword>
<proteinExistence type="inferred from homology"/>
<dbReference type="AlphaFoldDB" id="H2Z449"/>
<evidence type="ECO:0000256" key="9">
    <source>
        <dbReference type="RuleBase" id="RU364020"/>
    </source>
</evidence>
<reference evidence="11" key="1">
    <citation type="submission" date="2003-08" db="EMBL/GenBank/DDBJ databases">
        <authorList>
            <person name="Birren B."/>
            <person name="Nusbaum C."/>
            <person name="Abebe A."/>
            <person name="Abouelleil A."/>
            <person name="Adekoya E."/>
            <person name="Ait-zahra M."/>
            <person name="Allen N."/>
            <person name="Allen T."/>
            <person name="An P."/>
            <person name="Anderson M."/>
            <person name="Anderson S."/>
            <person name="Arachchi H."/>
            <person name="Armbruster J."/>
            <person name="Bachantsang P."/>
            <person name="Baldwin J."/>
            <person name="Barry A."/>
            <person name="Bayul T."/>
            <person name="Blitshsteyn B."/>
            <person name="Bloom T."/>
            <person name="Blye J."/>
            <person name="Boguslavskiy L."/>
            <person name="Borowsky M."/>
            <person name="Boukhgalter B."/>
            <person name="Brunache A."/>
            <person name="Butler J."/>
            <person name="Calixte N."/>
            <person name="Calvo S."/>
            <person name="Camarata J."/>
            <person name="Campo K."/>
            <person name="Chang J."/>
            <person name="Cheshatsang Y."/>
            <person name="Citroen M."/>
            <person name="Collymore A."/>
            <person name="Considine T."/>
            <person name="Cook A."/>
            <person name="Cooke P."/>
            <person name="Corum B."/>
            <person name="Cuomo C."/>
            <person name="David R."/>
            <person name="Dawoe T."/>
            <person name="Degray S."/>
            <person name="Dodge S."/>
            <person name="Dooley K."/>
            <person name="Dorje P."/>
            <person name="Dorjee K."/>
            <person name="Dorris L."/>
            <person name="Duffey N."/>
            <person name="Dupes A."/>
            <person name="Elkins T."/>
            <person name="Engels R."/>
            <person name="Erickson J."/>
            <person name="Farina A."/>
            <person name="Faro S."/>
            <person name="Ferreira P."/>
            <person name="Fischer H."/>
            <person name="Fitzgerald M."/>
            <person name="Foley K."/>
            <person name="Gage D."/>
            <person name="Galagan J."/>
            <person name="Gearin G."/>
            <person name="Gnerre S."/>
            <person name="Gnirke A."/>
            <person name="Goyette A."/>
            <person name="Graham J."/>
            <person name="Grandbois E."/>
            <person name="Gyaltsen K."/>
            <person name="Hafez N."/>
            <person name="Hagopian D."/>
            <person name="Hagos B."/>
            <person name="Hall J."/>
            <person name="Hatcher B."/>
            <person name="Heller A."/>
            <person name="Higgins H."/>
            <person name="Honan T."/>
            <person name="Horn A."/>
            <person name="Houde N."/>
            <person name="Hughes L."/>
            <person name="Hulme W."/>
            <person name="Husby E."/>
            <person name="Iliev I."/>
            <person name="Jaffe D."/>
            <person name="Jones C."/>
            <person name="Kamal M."/>
            <person name="Kamat A."/>
            <person name="Kamvysselis M."/>
            <person name="Karlsson E."/>
            <person name="Kells C."/>
            <person name="Kieu A."/>
            <person name="Kisner P."/>
            <person name="Kodira C."/>
            <person name="Kulbokas E."/>
            <person name="Labutti K."/>
            <person name="Lama D."/>
            <person name="Landers T."/>
            <person name="Leger J."/>
            <person name="Levine S."/>
            <person name="Lewis D."/>
            <person name="Lewis T."/>
            <person name="Lindblad-toh K."/>
            <person name="Liu X."/>
            <person name="Lokyitsang T."/>
            <person name="Lokyitsang Y."/>
            <person name="Lucien O."/>
            <person name="Lui A."/>
            <person name="Ma L.J."/>
            <person name="Mabbitt R."/>
            <person name="Macdonald J."/>
            <person name="Maclean C."/>
            <person name="Major J."/>
            <person name="Manning J."/>
            <person name="Marabella R."/>
            <person name="Maru K."/>
            <person name="Matthews C."/>
            <person name="Mauceli E."/>
            <person name="Mccarthy M."/>
            <person name="Mcdonough S."/>
            <person name="Mcghee T."/>
            <person name="Meldrim J."/>
            <person name="Meneus L."/>
            <person name="Mesirov J."/>
            <person name="Mihalev A."/>
            <person name="Mihova T."/>
            <person name="Mikkelsen T."/>
            <person name="Mlenga V."/>
            <person name="Moru K."/>
            <person name="Mozes J."/>
            <person name="Mulrain L."/>
            <person name="Munson G."/>
            <person name="Naylor J."/>
            <person name="Newes C."/>
            <person name="Nguyen C."/>
            <person name="Nguyen N."/>
            <person name="Nguyen T."/>
            <person name="Nicol R."/>
            <person name="Nielsen C."/>
            <person name="Nizzari M."/>
            <person name="Norbu C."/>
            <person name="Norbu N."/>
            <person name="O'donnell P."/>
            <person name="Okoawo O."/>
            <person name="O'leary S."/>
            <person name="Omotosho B."/>
            <person name="O'neill K."/>
            <person name="Osman S."/>
            <person name="Parker S."/>
            <person name="Perrin D."/>
            <person name="Phunkhang P."/>
            <person name="Piqani B."/>
            <person name="Purcell S."/>
            <person name="Rachupka T."/>
            <person name="Ramasamy U."/>
            <person name="Rameau R."/>
            <person name="Ray V."/>
            <person name="Raymond C."/>
            <person name="Retta R."/>
            <person name="Richardson S."/>
            <person name="Rise C."/>
            <person name="Rodriguez J."/>
            <person name="Rogers J."/>
            <person name="Rogov P."/>
            <person name="Rutman M."/>
            <person name="Schupbach R."/>
            <person name="Seaman C."/>
            <person name="Settipalli S."/>
            <person name="Sharpe T."/>
            <person name="Sheridan J."/>
            <person name="Sherpa N."/>
            <person name="Shi J."/>
            <person name="Smirnov S."/>
            <person name="Smith C."/>
            <person name="Sougnez C."/>
            <person name="Spencer B."/>
            <person name="Stalker J."/>
            <person name="Stange-thomann N."/>
            <person name="Stavropoulos S."/>
            <person name="Stetson K."/>
            <person name="Stone C."/>
            <person name="Stone S."/>
            <person name="Stubbs M."/>
            <person name="Talamas J."/>
            <person name="Tchuinga P."/>
            <person name="Tenzing P."/>
            <person name="Tesfaye S."/>
            <person name="Theodore J."/>
            <person name="Thoulutsang Y."/>
            <person name="Topham K."/>
            <person name="Towey S."/>
            <person name="Tsamla T."/>
            <person name="Tsomo N."/>
            <person name="Vallee D."/>
            <person name="Vassiliev H."/>
            <person name="Venkataraman V."/>
            <person name="Vinson J."/>
            <person name="Vo A."/>
            <person name="Wade C."/>
            <person name="Wang S."/>
            <person name="Wangchuk T."/>
            <person name="Wangdi T."/>
            <person name="Whittaker C."/>
            <person name="Wilkinson J."/>
            <person name="Wu Y."/>
            <person name="Wyman D."/>
            <person name="Yadav S."/>
            <person name="Yang S."/>
            <person name="Yang X."/>
            <person name="Yeager S."/>
            <person name="Yee E."/>
            <person name="Young G."/>
            <person name="Zainoun J."/>
            <person name="Zembeck L."/>
            <person name="Zimmer A."/>
            <person name="Zody M."/>
            <person name="Lander E."/>
        </authorList>
    </citation>
    <scope>NUCLEOTIDE SEQUENCE [LARGE SCALE GENOMIC DNA]</scope>
</reference>
<keyword evidence="3 9" id="KW-0808">Transferase</keyword>
<evidence type="ECO:0000313" key="10">
    <source>
        <dbReference type="Ensembl" id="ENSCSAVP00000012361.1"/>
    </source>
</evidence>
<evidence type="ECO:0000256" key="4">
    <source>
        <dbReference type="ARBA" id="ARBA00022692"/>
    </source>
</evidence>
<dbReference type="eggNOG" id="KOG4651">
    <property type="taxonomic scope" value="Eukaryota"/>
</dbReference>
<dbReference type="InterPro" id="IPR018011">
    <property type="entry name" value="Carb_sulfotrans_8-10"/>
</dbReference>
<dbReference type="GO" id="GO:0000139">
    <property type="term" value="C:Golgi membrane"/>
    <property type="evidence" value="ECO:0007669"/>
    <property type="project" value="UniProtKB-SubCell"/>
</dbReference>
<comment type="subcellular location">
    <subcellularLocation>
        <location evidence="1 9">Golgi apparatus membrane</location>
        <topology evidence="1 9">Single-pass type II membrane protein</topology>
    </subcellularLocation>
</comment>
<dbReference type="GeneTree" id="ENSGT00940000164429"/>
<dbReference type="InterPro" id="IPR005331">
    <property type="entry name" value="Sulfotransferase"/>
</dbReference>
<dbReference type="GO" id="GO:0016051">
    <property type="term" value="P:carbohydrate biosynthetic process"/>
    <property type="evidence" value="ECO:0007669"/>
    <property type="project" value="InterPro"/>
</dbReference>
<accession>H2Z449</accession>
<keyword evidence="8 9" id="KW-0325">Glycoprotein</keyword>
<sequence length="196" mass="22654">MIRMEKRMAQRRLRVKKKCEELGIWQNITNYNLENIPNPKPWMFLSEQYKLMYCEIPKSGCTNWKKVLMVLNGIVNSTDGIKQGQAHTQSLKMLRSVPRSERDKLYQSGTKLMVVRQPFERLVSAYQDKVAARPPHNDSIFFQFSSEVAKKYGRQRKDTEPTTLNDGTRSITVCPVGEANLECSGKWEVIHITSAL</sequence>
<dbReference type="PANTHER" id="PTHR12137:SF54">
    <property type="entry name" value="CARBOHYDRATE SULFOTRANSFERASE"/>
    <property type="match status" value="1"/>
</dbReference>
<keyword evidence="4" id="KW-0812">Transmembrane</keyword>
<name>H2Z449_CIOSA</name>
<dbReference type="STRING" id="51511.ENSCSAVP00000012361"/>
<reference evidence="10" key="3">
    <citation type="submission" date="2025-09" db="UniProtKB">
        <authorList>
            <consortium name="Ensembl"/>
        </authorList>
    </citation>
    <scope>IDENTIFICATION</scope>
</reference>